<evidence type="ECO:0000256" key="6">
    <source>
        <dbReference type="ARBA" id="ARBA00022989"/>
    </source>
</evidence>
<evidence type="ECO:0000256" key="9">
    <source>
        <dbReference type="RuleBase" id="RU364016"/>
    </source>
</evidence>
<evidence type="ECO:0000256" key="2">
    <source>
        <dbReference type="ARBA" id="ARBA00009239"/>
    </source>
</evidence>
<dbReference type="RefSeq" id="XP_065670975.1">
    <property type="nucleotide sequence ID" value="XM_065814903.1"/>
</dbReference>
<dbReference type="InterPro" id="IPR029044">
    <property type="entry name" value="Nucleotide-diphossugar_trans"/>
</dbReference>
<evidence type="ECO:0000313" key="11">
    <source>
        <dbReference type="RefSeq" id="XP_065670975.1"/>
    </source>
</evidence>
<evidence type="ECO:0000256" key="4">
    <source>
        <dbReference type="ARBA" id="ARBA00022692"/>
    </source>
</evidence>
<comment type="similarity">
    <text evidence="2 9">Belongs to the chondroitin N-acetylgalactosaminyltransferase family.</text>
</comment>
<sequence length="678" mass="79358">MIFKTHSFFMFLLGIIGGIFFPHYLKFGLQLYYENCREKRSLERITSIISIERVEKPKLKKKKFIFIGVMTAEKYLDSRARAVYETWGSDLKGYGKLMFFASSQIKDSDLPVVFLDGVDDSYPPQKKSMMMLKYMHDNYINEYEWFVRGDDDVYIRIDKLQNFLLTLNSSDDLYIGQTGRYKETLRFGIKENYCMGGPSFVFTSSALYKLIPYVKYCLEHLKTKHEDVEVGRCLKNFVGISCTWALEMESLFYHNRAGNNALIKLIKTNAFYNAITIHPVKKSPYMKILHLHFLELKVKEYTQETLLLQRQLKTLDTVLSKDFFNLSSDEMVSLNNVKNFYNQMPKNEEPEWEMFTSNNVYSCDKTKKTLSGPYKQSTNEVLRQMMIIFNKEARQRLQQMLVFKRLNYGYHRHHPKYGAQYKLNILMNYHAPLGLNNQKLNIHIERHVYLQRPFGNTIYSIDHIKNALKGVLHFILPLDGQFASFVNFMLLYEKLCLQRRLDTSLTVVYFSKVTASKNHMQYFTSIKVKYPHSILHWIELNVSFSRSLGLSTGALSCNKSALLVFLDVEVKFTEDFLIRCKTNTKLGEQVYYPMVAILANQLPLFQNAFKASSKFNGFWSSNHYKVSCQYRADFDQVGGFNTSVSEEENKDADLYERYLINGPSVFRAFDPGLFQTHE</sequence>
<evidence type="ECO:0000256" key="5">
    <source>
        <dbReference type="ARBA" id="ARBA00022968"/>
    </source>
</evidence>
<dbReference type="Gene3D" id="3.90.550.10">
    <property type="entry name" value="Spore Coat Polysaccharide Biosynthesis Protein SpsA, Chain A"/>
    <property type="match status" value="1"/>
</dbReference>
<evidence type="ECO:0000256" key="8">
    <source>
        <dbReference type="ARBA" id="ARBA00023136"/>
    </source>
</evidence>
<keyword evidence="6 9" id="KW-1133">Transmembrane helix</keyword>
<feature type="transmembrane region" description="Helical" evidence="9">
    <location>
        <begin position="7"/>
        <end position="25"/>
    </location>
</feature>
<dbReference type="Pfam" id="PF05679">
    <property type="entry name" value="CHGN"/>
    <property type="match status" value="1"/>
</dbReference>
<dbReference type="EC" id="2.4.1.-" evidence="9"/>
<evidence type="ECO:0000256" key="3">
    <source>
        <dbReference type="ARBA" id="ARBA00022679"/>
    </source>
</evidence>
<dbReference type="InterPro" id="IPR051227">
    <property type="entry name" value="CS_glycosyltransferase"/>
</dbReference>
<keyword evidence="4 9" id="KW-0812">Transmembrane</keyword>
<dbReference type="InterPro" id="IPR008428">
    <property type="entry name" value="Chond_GalNAc"/>
</dbReference>
<evidence type="ECO:0000313" key="10">
    <source>
        <dbReference type="Proteomes" id="UP001652625"/>
    </source>
</evidence>
<proteinExistence type="inferred from homology"/>
<protein>
    <recommendedName>
        <fullName evidence="9">Hexosyltransferase</fullName>
        <ecNumber evidence="9">2.4.1.-</ecNumber>
    </recommendedName>
</protein>
<accession>A0ABM4D9I7</accession>
<dbReference type="GeneID" id="100207869"/>
<dbReference type="Gene3D" id="3.90.550.50">
    <property type="match status" value="1"/>
</dbReference>
<evidence type="ECO:0000256" key="7">
    <source>
        <dbReference type="ARBA" id="ARBA00023034"/>
    </source>
</evidence>
<dbReference type="PANTHER" id="PTHR12369:SF11">
    <property type="entry name" value="HEXOSYLTRANSFERASE"/>
    <property type="match status" value="1"/>
</dbReference>
<dbReference type="SUPFAM" id="SSF53448">
    <property type="entry name" value="Nucleotide-diphospho-sugar transferases"/>
    <property type="match status" value="1"/>
</dbReference>
<organism evidence="10 11">
    <name type="scientific">Hydra vulgaris</name>
    <name type="common">Hydra</name>
    <name type="synonym">Hydra attenuata</name>
    <dbReference type="NCBI Taxonomy" id="6087"/>
    <lineage>
        <taxon>Eukaryota</taxon>
        <taxon>Metazoa</taxon>
        <taxon>Cnidaria</taxon>
        <taxon>Hydrozoa</taxon>
        <taxon>Hydroidolina</taxon>
        <taxon>Anthoathecata</taxon>
        <taxon>Aplanulata</taxon>
        <taxon>Hydridae</taxon>
        <taxon>Hydra</taxon>
    </lineage>
</organism>
<comment type="subcellular location">
    <subcellularLocation>
        <location evidence="1 9">Golgi apparatus</location>
        <location evidence="1 9">Golgi stack membrane</location>
        <topology evidence="1 9">Single-pass type II membrane protein</topology>
    </subcellularLocation>
</comment>
<dbReference type="PANTHER" id="PTHR12369">
    <property type="entry name" value="CHONDROITIN SYNTHASE"/>
    <property type="match status" value="1"/>
</dbReference>
<keyword evidence="8 9" id="KW-0472">Membrane</keyword>
<keyword evidence="3 9" id="KW-0808">Transferase</keyword>
<name>A0ABM4D9I7_HYDVU</name>
<keyword evidence="7 9" id="KW-0333">Golgi apparatus</keyword>
<keyword evidence="5 9" id="KW-0735">Signal-anchor</keyword>
<keyword evidence="10" id="KW-1185">Reference proteome</keyword>
<gene>
    <name evidence="11" type="primary">LOC100207869</name>
</gene>
<dbReference type="Proteomes" id="UP001652625">
    <property type="component" value="Chromosome 13"/>
</dbReference>
<evidence type="ECO:0000256" key="1">
    <source>
        <dbReference type="ARBA" id="ARBA00004447"/>
    </source>
</evidence>
<reference evidence="11" key="1">
    <citation type="submission" date="2025-08" db="UniProtKB">
        <authorList>
            <consortium name="RefSeq"/>
        </authorList>
    </citation>
    <scope>IDENTIFICATION</scope>
</reference>